<keyword evidence="11 12" id="KW-0742">SOS response</keyword>
<dbReference type="SUPFAM" id="SSF52540">
    <property type="entry name" value="P-loop containing nucleoside triphosphate hydrolases"/>
    <property type="match status" value="1"/>
</dbReference>
<dbReference type="PROSITE" id="PS00617">
    <property type="entry name" value="RECF_1"/>
    <property type="match status" value="1"/>
</dbReference>
<reference evidence="15 16" key="1">
    <citation type="journal article" date="2014" name="Genome Announc.">
        <title>The Genome of the Predominant Equine Lactobacillus Species, Lactobacillus equi, Is Reflective of Its Lifestyle Adaptations to an Herbivorous Host.</title>
        <authorList>
            <person name="O'Donnell M.M."/>
            <person name="Harris H.M."/>
            <person name="O'Toole P.W."/>
            <person name="Ross R.P."/>
        </authorList>
    </citation>
    <scope>NUCLEOTIDE SEQUENCE [LARGE SCALE GENOMIC DNA]</scope>
    <source>
        <strain evidence="15 16">DPC 6820</strain>
    </source>
</reference>
<sequence length="383" mass="44172">MYLKEIMLENFRNYQKLQLEFSENINVLIGENAQGKTNLLEAIYMLAMASSHRTNKERELILFGQENAQIKGTIGRALGDLKLELTLSSKGKKVRVNHIERGKLSEYIGQLNVILFAPEDLSLVKGTPSERRRFIDREFSQIDALYLHHLSQYRRILKQRNQYLKDLQQRKTQDDLYLDILSEQLAQLGAKIIMKRRAYLQKLGQYANEIHGGITQGKEKLSFQYVSEIENSLEKEVEVQAELYTKLTQQRQTEIFRGTTLHGPHRDDLAFIVNEKNIQIYGSQGQQRTTALAVKLAEIELMKEETGEAPILLLDDVLSELDGVRQTHLLKTIQDRVQTFLTTPGLSEITRKLIKEPKLFRISEGKVSVQAPTEIFYPQVEQQ</sequence>
<evidence type="ECO:0000256" key="9">
    <source>
        <dbReference type="ARBA" id="ARBA00023125"/>
    </source>
</evidence>
<dbReference type="NCBIfam" id="TIGR00611">
    <property type="entry name" value="recf"/>
    <property type="match status" value="1"/>
</dbReference>
<keyword evidence="5 12" id="KW-0235">DNA replication</keyword>
<dbReference type="InterPro" id="IPR027417">
    <property type="entry name" value="P-loop_NTPase"/>
</dbReference>
<keyword evidence="6 12" id="KW-0547">Nucleotide-binding</keyword>
<feature type="domain" description="RecF/RecN/SMC N-terminal" evidence="14">
    <location>
        <begin position="2"/>
        <end position="342"/>
    </location>
</feature>
<dbReference type="CDD" id="cd03242">
    <property type="entry name" value="ABC_RecF"/>
    <property type="match status" value="1"/>
</dbReference>
<evidence type="ECO:0000259" key="14">
    <source>
        <dbReference type="Pfam" id="PF02463"/>
    </source>
</evidence>
<evidence type="ECO:0000256" key="2">
    <source>
        <dbReference type="ARBA" id="ARBA00008016"/>
    </source>
</evidence>
<evidence type="ECO:0000256" key="7">
    <source>
        <dbReference type="ARBA" id="ARBA00022763"/>
    </source>
</evidence>
<dbReference type="GO" id="GO:0006302">
    <property type="term" value="P:double-strand break repair"/>
    <property type="evidence" value="ECO:0007669"/>
    <property type="project" value="TreeGrafter"/>
</dbReference>
<evidence type="ECO:0000256" key="12">
    <source>
        <dbReference type="HAMAP-Rule" id="MF_00365"/>
    </source>
</evidence>
<organism evidence="15 16">
    <name type="scientific">Ligilactobacillus equi DPC 6820</name>
    <dbReference type="NCBI Taxonomy" id="1392007"/>
    <lineage>
        <taxon>Bacteria</taxon>
        <taxon>Bacillati</taxon>
        <taxon>Bacillota</taxon>
        <taxon>Bacilli</taxon>
        <taxon>Lactobacillales</taxon>
        <taxon>Lactobacillaceae</taxon>
        <taxon>Ligilactobacillus</taxon>
    </lineage>
</organism>
<evidence type="ECO:0000256" key="1">
    <source>
        <dbReference type="ARBA" id="ARBA00004496"/>
    </source>
</evidence>
<dbReference type="PANTHER" id="PTHR32182:SF0">
    <property type="entry name" value="DNA REPLICATION AND REPAIR PROTEIN RECF"/>
    <property type="match status" value="1"/>
</dbReference>
<dbReference type="Pfam" id="PF02463">
    <property type="entry name" value="SMC_N"/>
    <property type="match status" value="1"/>
</dbReference>
<dbReference type="Gene3D" id="3.40.50.300">
    <property type="entry name" value="P-loop containing nucleotide triphosphate hydrolases"/>
    <property type="match status" value="1"/>
</dbReference>
<feature type="binding site" evidence="12">
    <location>
        <begin position="30"/>
        <end position="37"/>
    </location>
    <ligand>
        <name>ATP</name>
        <dbReference type="ChEBI" id="CHEBI:30616"/>
    </ligand>
</feature>
<evidence type="ECO:0000256" key="10">
    <source>
        <dbReference type="ARBA" id="ARBA00023204"/>
    </source>
</evidence>
<evidence type="ECO:0000256" key="4">
    <source>
        <dbReference type="ARBA" id="ARBA00022490"/>
    </source>
</evidence>
<dbReference type="RefSeq" id="WP_023859851.1">
    <property type="nucleotide sequence ID" value="NZ_AWWH01000138.1"/>
</dbReference>
<dbReference type="FunFam" id="1.20.1050.90:FF:000002">
    <property type="entry name" value="DNA replication and repair protein RecF"/>
    <property type="match status" value="1"/>
</dbReference>
<dbReference type="Gene3D" id="1.20.1050.90">
    <property type="entry name" value="RecF/RecN/SMC, N-terminal domain"/>
    <property type="match status" value="1"/>
</dbReference>
<comment type="caution">
    <text evidence="15">The sequence shown here is derived from an EMBL/GenBank/DDBJ whole genome shotgun (WGS) entry which is preliminary data.</text>
</comment>
<dbReference type="GO" id="GO:0003697">
    <property type="term" value="F:single-stranded DNA binding"/>
    <property type="evidence" value="ECO:0007669"/>
    <property type="project" value="UniProtKB-UniRule"/>
</dbReference>
<dbReference type="HAMAP" id="MF_00365">
    <property type="entry name" value="RecF"/>
    <property type="match status" value="1"/>
</dbReference>
<comment type="function">
    <text evidence="12 13">The RecF protein is involved in DNA metabolism; it is required for DNA replication and normal SOS inducibility. RecF binds preferentially to single-stranded, linear DNA. It also seems to bind ATP.</text>
</comment>
<evidence type="ECO:0000313" key="16">
    <source>
        <dbReference type="Proteomes" id="UP000018559"/>
    </source>
</evidence>
<evidence type="ECO:0000256" key="11">
    <source>
        <dbReference type="ARBA" id="ARBA00023236"/>
    </source>
</evidence>
<dbReference type="AlphaFoldDB" id="V7HUQ2"/>
<evidence type="ECO:0000256" key="6">
    <source>
        <dbReference type="ARBA" id="ARBA00022741"/>
    </source>
</evidence>
<evidence type="ECO:0000256" key="8">
    <source>
        <dbReference type="ARBA" id="ARBA00022840"/>
    </source>
</evidence>
<comment type="subcellular location">
    <subcellularLocation>
        <location evidence="1 12 13">Cytoplasm</location>
    </subcellularLocation>
</comment>
<protein>
    <recommendedName>
        <fullName evidence="3 12">DNA replication and repair protein RecF</fullName>
    </recommendedName>
</protein>
<dbReference type="InterPro" id="IPR018078">
    <property type="entry name" value="DNA-binding_RecF_CS"/>
</dbReference>
<evidence type="ECO:0000313" key="15">
    <source>
        <dbReference type="EMBL" id="ETA73929.1"/>
    </source>
</evidence>
<dbReference type="GO" id="GO:0005524">
    <property type="term" value="F:ATP binding"/>
    <property type="evidence" value="ECO:0007669"/>
    <property type="project" value="UniProtKB-UniRule"/>
</dbReference>
<dbReference type="GO" id="GO:0005737">
    <property type="term" value="C:cytoplasm"/>
    <property type="evidence" value="ECO:0007669"/>
    <property type="project" value="UniProtKB-SubCell"/>
</dbReference>
<keyword evidence="9 12" id="KW-0238">DNA-binding</keyword>
<dbReference type="Proteomes" id="UP000018559">
    <property type="component" value="Unassembled WGS sequence"/>
</dbReference>
<keyword evidence="10 12" id="KW-0234">DNA repair</keyword>
<dbReference type="PROSITE" id="PS00618">
    <property type="entry name" value="RECF_2"/>
    <property type="match status" value="1"/>
</dbReference>
<evidence type="ECO:0000256" key="13">
    <source>
        <dbReference type="RuleBase" id="RU000578"/>
    </source>
</evidence>
<dbReference type="GO" id="GO:0006260">
    <property type="term" value="P:DNA replication"/>
    <property type="evidence" value="ECO:0007669"/>
    <property type="project" value="UniProtKB-UniRule"/>
</dbReference>
<keyword evidence="7 12" id="KW-0227">DNA damage</keyword>
<gene>
    <name evidence="12" type="primary">recF</name>
    <name evidence="15" type="ORF">LEQ_0790c</name>
</gene>
<accession>V7HUQ2</accession>
<dbReference type="GO" id="GO:0009432">
    <property type="term" value="P:SOS response"/>
    <property type="evidence" value="ECO:0007669"/>
    <property type="project" value="UniProtKB-UniRule"/>
</dbReference>
<keyword evidence="4 12" id="KW-0963">Cytoplasm</keyword>
<dbReference type="InterPro" id="IPR042174">
    <property type="entry name" value="RecF_2"/>
</dbReference>
<keyword evidence="8 12" id="KW-0067">ATP-binding</keyword>
<dbReference type="InterPro" id="IPR001238">
    <property type="entry name" value="DNA-binding_RecF"/>
</dbReference>
<proteinExistence type="inferred from homology"/>
<evidence type="ECO:0000256" key="5">
    <source>
        <dbReference type="ARBA" id="ARBA00022705"/>
    </source>
</evidence>
<keyword evidence="16" id="KW-1185">Reference proteome</keyword>
<dbReference type="EMBL" id="AWWH01000138">
    <property type="protein sequence ID" value="ETA73929.1"/>
    <property type="molecule type" value="Genomic_DNA"/>
</dbReference>
<dbReference type="GO" id="GO:0000731">
    <property type="term" value="P:DNA synthesis involved in DNA repair"/>
    <property type="evidence" value="ECO:0007669"/>
    <property type="project" value="TreeGrafter"/>
</dbReference>
<name>V7HUQ2_9LACO</name>
<dbReference type="InterPro" id="IPR003395">
    <property type="entry name" value="RecF/RecN/SMC_N"/>
</dbReference>
<dbReference type="PATRIC" id="fig|1392007.3.peg.1261"/>
<comment type="similarity">
    <text evidence="2 12 13">Belongs to the RecF family.</text>
</comment>
<dbReference type="PANTHER" id="PTHR32182">
    <property type="entry name" value="DNA REPLICATION AND REPAIR PROTEIN RECF"/>
    <property type="match status" value="1"/>
</dbReference>
<evidence type="ECO:0000256" key="3">
    <source>
        <dbReference type="ARBA" id="ARBA00020170"/>
    </source>
</evidence>